<evidence type="ECO:0000256" key="9">
    <source>
        <dbReference type="ARBA" id="ARBA00041832"/>
    </source>
</evidence>
<dbReference type="GO" id="GO:0000785">
    <property type="term" value="C:chromatin"/>
    <property type="evidence" value="ECO:0007669"/>
    <property type="project" value="UniProtKB-ARBA"/>
</dbReference>
<dbReference type="Pfam" id="PF02146">
    <property type="entry name" value="SIR2"/>
    <property type="match status" value="1"/>
</dbReference>
<dbReference type="PANTHER" id="PTHR11085">
    <property type="entry name" value="NAD-DEPENDENT PROTEIN DEACYLASE SIRTUIN-5, MITOCHONDRIAL-RELATED"/>
    <property type="match status" value="1"/>
</dbReference>
<keyword evidence="18" id="KW-0328">Glycosyltransferase</keyword>
<dbReference type="GO" id="GO:0140861">
    <property type="term" value="P:DNA repair-dependent chromatin remodeling"/>
    <property type="evidence" value="ECO:0007669"/>
    <property type="project" value="UniProtKB-ARBA"/>
</dbReference>
<keyword evidence="16" id="KW-0175">Coiled coil</keyword>
<dbReference type="Proteomes" id="UP001381693">
    <property type="component" value="Unassembled WGS sequence"/>
</dbReference>
<name>A0AAN8WYD8_HALRR</name>
<comment type="cofactor">
    <cofactor evidence="1">
        <name>Zn(2+)</name>
        <dbReference type="ChEBI" id="CHEBI:29105"/>
    </cofactor>
</comment>
<dbReference type="Gene3D" id="3.40.50.1220">
    <property type="entry name" value="TPP-binding domain"/>
    <property type="match status" value="1"/>
</dbReference>
<evidence type="ECO:0000256" key="15">
    <source>
        <dbReference type="PROSITE-ProRule" id="PRU00236"/>
    </source>
</evidence>
<dbReference type="CDD" id="cd01410">
    <property type="entry name" value="SIRT7"/>
    <property type="match status" value="1"/>
</dbReference>
<evidence type="ECO:0000256" key="8">
    <source>
        <dbReference type="ARBA" id="ARBA00038170"/>
    </source>
</evidence>
<feature type="binding site" evidence="15">
    <location>
        <position position="206"/>
    </location>
    <ligand>
        <name>Zn(2+)</name>
        <dbReference type="ChEBI" id="CHEBI:29105"/>
    </ligand>
</feature>
<evidence type="ECO:0000256" key="14">
    <source>
        <dbReference type="ARBA" id="ARBA00052763"/>
    </source>
</evidence>
<keyword evidence="7" id="KW-0520">NAD</keyword>
<feature type="binding site" evidence="15">
    <location>
        <position position="203"/>
    </location>
    <ligand>
        <name>Zn(2+)</name>
        <dbReference type="ChEBI" id="CHEBI:29105"/>
    </ligand>
</feature>
<feature type="binding site" evidence="15">
    <location>
        <position position="233"/>
    </location>
    <ligand>
        <name>Zn(2+)</name>
        <dbReference type="ChEBI" id="CHEBI:29105"/>
    </ligand>
</feature>
<evidence type="ECO:0000256" key="2">
    <source>
        <dbReference type="ARBA" id="ARBA00012928"/>
    </source>
</evidence>
<dbReference type="GO" id="GO:0070403">
    <property type="term" value="F:NAD+ binding"/>
    <property type="evidence" value="ECO:0007669"/>
    <property type="project" value="InterPro"/>
</dbReference>
<evidence type="ECO:0000256" key="1">
    <source>
        <dbReference type="ARBA" id="ARBA00001947"/>
    </source>
</evidence>
<dbReference type="EMBL" id="JAXCGZ010013238">
    <property type="protein sequence ID" value="KAK7073217.1"/>
    <property type="molecule type" value="Genomic_DNA"/>
</dbReference>
<organism evidence="18 19">
    <name type="scientific">Halocaridina rubra</name>
    <name type="common">Hawaiian red shrimp</name>
    <dbReference type="NCBI Taxonomy" id="373956"/>
    <lineage>
        <taxon>Eukaryota</taxon>
        <taxon>Metazoa</taxon>
        <taxon>Ecdysozoa</taxon>
        <taxon>Arthropoda</taxon>
        <taxon>Crustacea</taxon>
        <taxon>Multicrustacea</taxon>
        <taxon>Malacostraca</taxon>
        <taxon>Eumalacostraca</taxon>
        <taxon>Eucarida</taxon>
        <taxon>Decapoda</taxon>
        <taxon>Pleocyemata</taxon>
        <taxon>Caridea</taxon>
        <taxon>Atyoidea</taxon>
        <taxon>Atyidae</taxon>
        <taxon>Halocaridina</taxon>
    </lineage>
</organism>
<gene>
    <name evidence="18" type="primary">SIRT7</name>
    <name evidence="18" type="ORF">SK128_020874</name>
</gene>
<dbReference type="InterPro" id="IPR050134">
    <property type="entry name" value="NAD-dep_sirtuin_deacylases"/>
</dbReference>
<sequence length="320" mass="36254">MEEADSSSSCCYSFEPGKRKAATTASLNISKKSGTRMKIVSSILRKKRESLTSDDKRMLEENAELVEQYYKRKEKRAVWQSRKTELEDSAEVLERKCQQMAQAIHDAEFLVVYTGAGISTAASIPDYRGPNGIWTLLQKGQDIGHHDLSAAEPTLTHMALSALYQQGIVKHVVSQNCDGLHLRSGLPKSAMSEVHGNMYIEVCKHCVPAREYVRTFDVTERTSTFKHTTGRRCYRCGEPLIDTIVHFGERGKLRWPLNWQGACQAANACDTILCLGSSLKVLKKYPWLWQMDRPPRKRPSLYIVNLQWTPKDKDASLKIN</sequence>
<comment type="catalytic activity">
    <reaction evidence="11">
        <text>N(6)-decanoyl-L-lysyl-[protein] + NAD(+) + H2O = 2''-O-decanoyl-ADP-D-ribose + nicotinamide + L-lysyl-[protein]</text>
        <dbReference type="Rhea" id="RHEA:70631"/>
        <dbReference type="Rhea" id="RHEA-COMP:9752"/>
        <dbReference type="Rhea" id="RHEA-COMP:17932"/>
        <dbReference type="ChEBI" id="CHEBI:15377"/>
        <dbReference type="ChEBI" id="CHEBI:17154"/>
        <dbReference type="ChEBI" id="CHEBI:29969"/>
        <dbReference type="ChEBI" id="CHEBI:57540"/>
        <dbReference type="ChEBI" id="CHEBI:143222"/>
        <dbReference type="ChEBI" id="CHEBI:189688"/>
    </reaction>
    <physiologicalReaction direction="left-to-right" evidence="11">
        <dbReference type="Rhea" id="RHEA:70632"/>
    </physiologicalReaction>
</comment>
<protein>
    <recommendedName>
        <fullName evidence="2">protein acetyllysine N-acetyltransferase</fullName>
        <ecNumber evidence="2">2.3.1.286</ecNumber>
    </recommendedName>
    <alternativeName>
        <fullName evidence="10">Regulatory protein SIR2 homolog 7</fullName>
    </alternativeName>
    <alternativeName>
        <fullName evidence="9">SIR2-like protein 7</fullName>
    </alternativeName>
</protein>
<evidence type="ECO:0000313" key="19">
    <source>
        <dbReference type="Proteomes" id="UP001381693"/>
    </source>
</evidence>
<evidence type="ECO:0000259" key="17">
    <source>
        <dbReference type="PROSITE" id="PS50305"/>
    </source>
</evidence>
<proteinExistence type="inferred from homology"/>
<evidence type="ECO:0000256" key="13">
    <source>
        <dbReference type="ARBA" id="ARBA00051399"/>
    </source>
</evidence>
<dbReference type="GO" id="GO:0035861">
    <property type="term" value="C:site of double-strand break"/>
    <property type="evidence" value="ECO:0007669"/>
    <property type="project" value="UniProtKB-ARBA"/>
</dbReference>
<evidence type="ECO:0000256" key="16">
    <source>
        <dbReference type="SAM" id="Coils"/>
    </source>
</evidence>
<evidence type="ECO:0000256" key="10">
    <source>
        <dbReference type="ARBA" id="ARBA00043038"/>
    </source>
</evidence>
<evidence type="ECO:0000256" key="5">
    <source>
        <dbReference type="ARBA" id="ARBA00022723"/>
    </source>
</evidence>
<dbReference type="SUPFAM" id="SSF52467">
    <property type="entry name" value="DHS-like NAD/FAD-binding domain"/>
    <property type="match status" value="1"/>
</dbReference>
<keyword evidence="6 15" id="KW-0862">Zinc</keyword>
<dbReference type="PROSITE" id="PS50305">
    <property type="entry name" value="SIRTUIN"/>
    <property type="match status" value="1"/>
</dbReference>
<evidence type="ECO:0000256" key="6">
    <source>
        <dbReference type="ARBA" id="ARBA00022833"/>
    </source>
</evidence>
<comment type="similarity">
    <text evidence="8">Belongs to the sirtuin family. Class IV subfamily.</text>
</comment>
<comment type="catalytic activity">
    <reaction evidence="14">
        <text>N(6)-glutaryl-L-lysyl-[protein] + NAD(+) + H2O = 2''-O-glutaryl-ADP-D-ribose + nicotinamide + L-lysyl-[protein]</text>
        <dbReference type="Rhea" id="RHEA:47664"/>
        <dbReference type="Rhea" id="RHEA-COMP:9752"/>
        <dbReference type="Rhea" id="RHEA-COMP:11875"/>
        <dbReference type="ChEBI" id="CHEBI:15377"/>
        <dbReference type="ChEBI" id="CHEBI:17154"/>
        <dbReference type="ChEBI" id="CHEBI:29969"/>
        <dbReference type="ChEBI" id="CHEBI:57540"/>
        <dbReference type="ChEBI" id="CHEBI:87828"/>
        <dbReference type="ChEBI" id="CHEBI:87829"/>
    </reaction>
    <physiologicalReaction direction="left-to-right" evidence="14">
        <dbReference type="Rhea" id="RHEA:47665"/>
    </physiologicalReaction>
</comment>
<dbReference type="FunFam" id="3.40.50.1220:FF:000038">
    <property type="entry name" value="NAD-dependent protein deacetylase sirtuin-6 isoform X2"/>
    <property type="match status" value="1"/>
</dbReference>
<feature type="active site" description="Proton acceptor" evidence="15">
    <location>
        <position position="195"/>
    </location>
</feature>
<reference evidence="18 19" key="1">
    <citation type="submission" date="2023-11" db="EMBL/GenBank/DDBJ databases">
        <title>Halocaridina rubra genome assembly.</title>
        <authorList>
            <person name="Smith C."/>
        </authorList>
    </citation>
    <scope>NUCLEOTIDE SEQUENCE [LARGE SCALE GENOMIC DNA]</scope>
    <source>
        <strain evidence="18">EP-1</strain>
        <tissue evidence="18">Whole</tissue>
    </source>
</reference>
<dbReference type="InterPro" id="IPR003000">
    <property type="entry name" value="Sirtuin"/>
</dbReference>
<feature type="domain" description="Deacetylase sirtuin-type" evidence="17">
    <location>
        <begin position="90"/>
        <end position="320"/>
    </location>
</feature>
<keyword evidence="4 18" id="KW-0808">Transferase</keyword>
<feature type="binding site" evidence="15">
    <location>
        <position position="236"/>
    </location>
    <ligand>
        <name>Zn(2+)</name>
        <dbReference type="ChEBI" id="CHEBI:29105"/>
    </ligand>
</feature>
<dbReference type="FunFam" id="2.20.28.200:FF:000002">
    <property type="entry name" value="NAD-dependent deacetylase sirtuin-7"/>
    <property type="match status" value="1"/>
</dbReference>
<comment type="catalytic activity">
    <reaction evidence="12">
        <text>N(6)-succinyl-L-lysyl-[protein] + NAD(+) + H2O = 2''-O-succinyl-ADP-D-ribose + nicotinamide + L-lysyl-[protein]</text>
        <dbReference type="Rhea" id="RHEA:47668"/>
        <dbReference type="Rhea" id="RHEA-COMP:9752"/>
        <dbReference type="Rhea" id="RHEA-COMP:11877"/>
        <dbReference type="ChEBI" id="CHEBI:15377"/>
        <dbReference type="ChEBI" id="CHEBI:17154"/>
        <dbReference type="ChEBI" id="CHEBI:29969"/>
        <dbReference type="ChEBI" id="CHEBI:57540"/>
        <dbReference type="ChEBI" id="CHEBI:87830"/>
        <dbReference type="ChEBI" id="CHEBI:87832"/>
    </reaction>
    <physiologicalReaction direction="left-to-right" evidence="12">
        <dbReference type="Rhea" id="RHEA:47669"/>
    </physiologicalReaction>
</comment>
<dbReference type="InterPro" id="IPR026590">
    <property type="entry name" value="Ssirtuin_cat_dom"/>
</dbReference>
<dbReference type="Gene3D" id="2.20.28.200">
    <property type="match status" value="1"/>
</dbReference>
<evidence type="ECO:0000256" key="4">
    <source>
        <dbReference type="ARBA" id="ARBA00022679"/>
    </source>
</evidence>
<keyword evidence="19" id="KW-1185">Reference proteome</keyword>
<evidence type="ECO:0000256" key="12">
    <source>
        <dbReference type="ARBA" id="ARBA00051105"/>
    </source>
</evidence>
<dbReference type="GO" id="GO:0097372">
    <property type="term" value="F:histone H3K18 deacetylase activity, NAD-dependent"/>
    <property type="evidence" value="ECO:0007669"/>
    <property type="project" value="TreeGrafter"/>
</dbReference>
<keyword evidence="5 15" id="KW-0479">Metal-binding</keyword>
<comment type="caution">
    <text evidence="18">The sequence shown here is derived from an EMBL/GenBank/DDBJ whole genome shotgun (WGS) entry which is preliminary data.</text>
</comment>
<evidence type="ECO:0000313" key="18">
    <source>
        <dbReference type="EMBL" id="KAK7073217.1"/>
    </source>
</evidence>
<dbReference type="PANTHER" id="PTHR11085:SF1">
    <property type="entry name" value="NAD-DEPENDENT PROTEIN DEACETYLASE SIRTUIN-7"/>
    <property type="match status" value="1"/>
</dbReference>
<dbReference type="GO" id="GO:0010468">
    <property type="term" value="P:regulation of gene expression"/>
    <property type="evidence" value="ECO:0007669"/>
    <property type="project" value="UniProtKB-ARBA"/>
</dbReference>
<dbReference type="GO" id="GO:0016757">
    <property type="term" value="F:glycosyltransferase activity"/>
    <property type="evidence" value="ECO:0007669"/>
    <property type="project" value="UniProtKB-KW"/>
</dbReference>
<evidence type="ECO:0000256" key="7">
    <source>
        <dbReference type="ARBA" id="ARBA00023027"/>
    </source>
</evidence>
<keyword evidence="3" id="KW-0597">Phosphoprotein</keyword>
<dbReference type="GO" id="GO:0005634">
    <property type="term" value="C:nucleus"/>
    <property type="evidence" value="ECO:0007669"/>
    <property type="project" value="TreeGrafter"/>
</dbReference>
<feature type="coiled-coil region" evidence="16">
    <location>
        <begin position="56"/>
        <end position="103"/>
    </location>
</feature>
<dbReference type="GO" id="GO:0046872">
    <property type="term" value="F:metal ion binding"/>
    <property type="evidence" value="ECO:0007669"/>
    <property type="project" value="UniProtKB-KW"/>
</dbReference>
<accession>A0AAN8WYD8</accession>
<comment type="catalytic activity">
    <reaction evidence="13">
        <text>N(6)-propanoyl-L-lysyl-[protein] + NAD(+) + H2O = 3''-O-propanoyl-ADP-D-ribose + nicotinamide + L-lysyl-[protein]</text>
        <dbReference type="Rhea" id="RHEA:23500"/>
        <dbReference type="Rhea" id="RHEA-COMP:9752"/>
        <dbReference type="Rhea" id="RHEA-COMP:13758"/>
        <dbReference type="ChEBI" id="CHEBI:15377"/>
        <dbReference type="ChEBI" id="CHEBI:17154"/>
        <dbReference type="ChEBI" id="CHEBI:29969"/>
        <dbReference type="ChEBI" id="CHEBI:57540"/>
        <dbReference type="ChEBI" id="CHEBI:138019"/>
        <dbReference type="ChEBI" id="CHEBI:145015"/>
    </reaction>
    <physiologicalReaction direction="left-to-right" evidence="13">
        <dbReference type="Rhea" id="RHEA:23501"/>
    </physiologicalReaction>
</comment>
<feature type="non-terminal residue" evidence="18">
    <location>
        <position position="320"/>
    </location>
</feature>
<dbReference type="AlphaFoldDB" id="A0AAN8WYD8"/>
<dbReference type="InterPro" id="IPR029035">
    <property type="entry name" value="DHS-like_NAD/FAD-binding_dom"/>
</dbReference>
<dbReference type="EC" id="2.3.1.286" evidence="2"/>
<evidence type="ECO:0000256" key="11">
    <source>
        <dbReference type="ARBA" id="ARBA00050237"/>
    </source>
</evidence>
<evidence type="ECO:0000256" key="3">
    <source>
        <dbReference type="ARBA" id="ARBA00022553"/>
    </source>
</evidence>